<proteinExistence type="predicted"/>
<reference evidence="2" key="1">
    <citation type="journal article" date="2019" name="Int. J. Syst. Evol. Microbiol.">
        <title>The Global Catalogue of Microorganisms (GCM) 10K type strain sequencing project: providing services to taxonomists for standard genome sequencing and annotation.</title>
        <authorList>
            <consortium name="The Broad Institute Genomics Platform"/>
            <consortium name="The Broad Institute Genome Sequencing Center for Infectious Disease"/>
            <person name="Wu L."/>
            <person name="Ma J."/>
        </authorList>
    </citation>
    <scope>NUCLEOTIDE SEQUENCE [LARGE SCALE GENOMIC DNA]</scope>
    <source>
        <strain evidence="2">JCM 15672</strain>
    </source>
</reference>
<evidence type="ECO:0000313" key="1">
    <source>
        <dbReference type="EMBL" id="GAA2041468.1"/>
    </source>
</evidence>
<protein>
    <submittedName>
        <fullName evidence="1">Uncharacterized protein</fullName>
    </submittedName>
</protein>
<comment type="caution">
    <text evidence="1">The sequence shown here is derived from an EMBL/GenBank/DDBJ whole genome shotgun (WGS) entry which is preliminary data.</text>
</comment>
<dbReference type="Proteomes" id="UP001501196">
    <property type="component" value="Unassembled WGS sequence"/>
</dbReference>
<gene>
    <name evidence="1" type="ORF">GCM10009819_29180</name>
</gene>
<keyword evidence="2" id="KW-1185">Reference proteome</keyword>
<accession>A0ABP5G780</accession>
<organism evidence="1 2">
    <name type="scientific">Agromyces tropicus</name>
    <dbReference type="NCBI Taxonomy" id="555371"/>
    <lineage>
        <taxon>Bacteria</taxon>
        <taxon>Bacillati</taxon>
        <taxon>Actinomycetota</taxon>
        <taxon>Actinomycetes</taxon>
        <taxon>Micrococcales</taxon>
        <taxon>Microbacteriaceae</taxon>
        <taxon>Agromyces</taxon>
    </lineage>
</organism>
<name>A0ABP5G780_9MICO</name>
<sequence length="56" mass="6399">MDDLTGTATERMSQLRATAVDQKDASWLERQLVSALQGWQDTEDALAKLRETREDF</sequence>
<dbReference type="EMBL" id="BAAAPW010000005">
    <property type="protein sequence ID" value="GAA2041468.1"/>
    <property type="molecule type" value="Genomic_DNA"/>
</dbReference>
<evidence type="ECO:0000313" key="2">
    <source>
        <dbReference type="Proteomes" id="UP001501196"/>
    </source>
</evidence>
<dbReference type="RefSeq" id="WP_344375972.1">
    <property type="nucleotide sequence ID" value="NZ_BAAAPW010000005.1"/>
</dbReference>